<organism evidence="2 3">
    <name type="scientific">Plantactinospora sonchi</name>
    <dbReference type="NCBI Taxonomy" id="1544735"/>
    <lineage>
        <taxon>Bacteria</taxon>
        <taxon>Bacillati</taxon>
        <taxon>Actinomycetota</taxon>
        <taxon>Actinomycetes</taxon>
        <taxon>Micromonosporales</taxon>
        <taxon>Micromonosporaceae</taxon>
        <taxon>Plantactinospora</taxon>
    </lineage>
</organism>
<keyword evidence="1" id="KW-0732">Signal</keyword>
<evidence type="ECO:0000256" key="1">
    <source>
        <dbReference type="SAM" id="SignalP"/>
    </source>
</evidence>
<keyword evidence="3" id="KW-1185">Reference proteome</keyword>
<name>A0ABU7RMU1_9ACTN</name>
<feature type="chain" id="PRO_5046591396" evidence="1">
    <location>
        <begin position="28"/>
        <end position="371"/>
    </location>
</feature>
<comment type="caution">
    <text evidence="2">The sequence shown here is derived from an EMBL/GenBank/DDBJ whole genome shotgun (WGS) entry which is preliminary data.</text>
</comment>
<proteinExistence type="predicted"/>
<protein>
    <submittedName>
        <fullName evidence="2">Ig-like domain-containing protein</fullName>
    </submittedName>
</protein>
<dbReference type="Pfam" id="PF17963">
    <property type="entry name" value="Big_9"/>
    <property type="match status" value="1"/>
</dbReference>
<dbReference type="SUPFAM" id="SSF69318">
    <property type="entry name" value="Integrin alpha N-terminal domain"/>
    <property type="match status" value="1"/>
</dbReference>
<reference evidence="2 3" key="1">
    <citation type="submission" date="2024-01" db="EMBL/GenBank/DDBJ databases">
        <title>Genome insights into Plantactinospora sonchi sp. nov.</title>
        <authorList>
            <person name="Wang L."/>
        </authorList>
    </citation>
    <scope>NUCLEOTIDE SEQUENCE [LARGE SCALE GENOMIC DNA]</scope>
    <source>
        <strain evidence="2 3">NEAU-QY2</strain>
    </source>
</reference>
<sequence length="371" mass="39372">MSSRRLAAAVAVLVAIATGAAAPAAHAALPGEPLYGDFNADGITDLAVLGETAPNLCSTIVELGQAPGVYAPPVAYTYLRPNGTSEAHCPDVGVALSVDDDPADELWVGWSTDAPVTVSFNRLVLQPPTFIPSAYHTSLIRQPSFVGVGTFILGGRKSPYDVGPGGVQNFVINGASVVPGPVAFCTVDSPAVIVGDFNRDGVDGVLVSYRQSCADNSSGVLRIRNNGTVAQILETDPTGATSWGSQAVNANDDRYTDVRTVNRGTGQVNHFINHTVGTETTFIKAPDANTDRVRLPSVKALAIDVLANDYATRNVELVITQQPRYGRVQVQSDGRIVYRPNPRYGRTDRFTYQLREDGKRSTATVTVQFPG</sequence>
<feature type="signal peptide" evidence="1">
    <location>
        <begin position="1"/>
        <end position="27"/>
    </location>
</feature>
<dbReference type="EMBL" id="JAZGQK010000003">
    <property type="protein sequence ID" value="MEE6257780.1"/>
    <property type="molecule type" value="Genomic_DNA"/>
</dbReference>
<dbReference type="RefSeq" id="WP_331212894.1">
    <property type="nucleotide sequence ID" value="NZ_JAZGQK010000003.1"/>
</dbReference>
<evidence type="ECO:0000313" key="2">
    <source>
        <dbReference type="EMBL" id="MEE6257780.1"/>
    </source>
</evidence>
<accession>A0ABU7RMU1</accession>
<evidence type="ECO:0000313" key="3">
    <source>
        <dbReference type="Proteomes" id="UP001332243"/>
    </source>
</evidence>
<gene>
    <name evidence="2" type="ORF">V1633_04645</name>
</gene>
<dbReference type="Proteomes" id="UP001332243">
    <property type="component" value="Unassembled WGS sequence"/>
</dbReference>
<dbReference type="InterPro" id="IPR028994">
    <property type="entry name" value="Integrin_alpha_N"/>
</dbReference>
<dbReference type="Gene3D" id="2.60.40.3440">
    <property type="match status" value="1"/>
</dbReference>